<accession>A0AAN6IIQ2</accession>
<feature type="compositionally biased region" description="Basic and acidic residues" evidence="1">
    <location>
        <begin position="365"/>
        <end position="380"/>
    </location>
</feature>
<feature type="region of interest" description="Disordered" evidence="1">
    <location>
        <begin position="550"/>
        <end position="572"/>
    </location>
</feature>
<feature type="compositionally biased region" description="Basic and acidic residues" evidence="1">
    <location>
        <begin position="32"/>
        <end position="41"/>
    </location>
</feature>
<dbReference type="EMBL" id="MU404350">
    <property type="protein sequence ID" value="KAI1618921.1"/>
    <property type="molecule type" value="Genomic_DNA"/>
</dbReference>
<keyword evidence="3" id="KW-1185">Reference proteome</keyword>
<feature type="region of interest" description="Disordered" evidence="1">
    <location>
        <begin position="227"/>
        <end position="380"/>
    </location>
</feature>
<organism evidence="2 3">
    <name type="scientific">Exophiala viscosa</name>
    <dbReference type="NCBI Taxonomy" id="2486360"/>
    <lineage>
        <taxon>Eukaryota</taxon>
        <taxon>Fungi</taxon>
        <taxon>Dikarya</taxon>
        <taxon>Ascomycota</taxon>
        <taxon>Pezizomycotina</taxon>
        <taxon>Eurotiomycetes</taxon>
        <taxon>Chaetothyriomycetidae</taxon>
        <taxon>Chaetothyriales</taxon>
        <taxon>Herpotrichiellaceae</taxon>
        <taxon>Exophiala</taxon>
    </lineage>
</organism>
<evidence type="ECO:0000256" key="1">
    <source>
        <dbReference type="SAM" id="MobiDB-lite"/>
    </source>
</evidence>
<dbReference type="Proteomes" id="UP001203852">
    <property type="component" value="Unassembled WGS sequence"/>
</dbReference>
<feature type="region of interest" description="Disordered" evidence="1">
    <location>
        <begin position="856"/>
        <end position="910"/>
    </location>
</feature>
<reference evidence="2" key="1">
    <citation type="journal article" date="2022" name="bioRxiv">
        <title>Deciphering the potential niche of two novel black yeast fungi from a biological soil crust based on their genomes, phenotypes, and melanin regulation.</title>
        <authorList>
            <consortium name="DOE Joint Genome Institute"/>
            <person name="Carr E.C."/>
            <person name="Barton Q."/>
            <person name="Grambo S."/>
            <person name="Sullivan M."/>
            <person name="Renfro C.M."/>
            <person name="Kuo A."/>
            <person name="Pangilinan J."/>
            <person name="Lipzen A."/>
            <person name="Keymanesh K."/>
            <person name="Savage E."/>
            <person name="Barry K."/>
            <person name="Grigoriev I.V."/>
            <person name="Riekhof W.R."/>
            <person name="Harris S.S."/>
        </authorList>
    </citation>
    <scope>NUCLEOTIDE SEQUENCE</scope>
    <source>
        <strain evidence="2">JF 03-4F</strain>
    </source>
</reference>
<feature type="region of interest" description="Disordered" evidence="1">
    <location>
        <begin position="780"/>
        <end position="803"/>
    </location>
</feature>
<gene>
    <name evidence="2" type="ORF">EDD36DRAFT_460560</name>
</gene>
<evidence type="ECO:0000313" key="3">
    <source>
        <dbReference type="Proteomes" id="UP001203852"/>
    </source>
</evidence>
<protein>
    <submittedName>
        <fullName evidence="2">Uncharacterized protein</fullName>
    </submittedName>
</protein>
<sequence length="910" mass="103756">MAKTPTKQQTKYGKMFDIWDTAIHGTPDPDGEPPRGKDKETDHFPLFRYPEQEEWWNGTVEEIRDKIPKNVKLDDAMLLAVVKLCPSATRRKAWQADFDQSGNIRAGRTRVGPGPQVAYSAELWYPVFGRNYPMCGDDYQDTKDIPQDQLLGSKDGRFKARDDPSQLSVGLIKVPVGHRNIDTPITYNIPYDPEDSRTSVPAWERTHYQTHLERAREVIVEDVKQKCHPNPADLPPEDPNQNPAKRPQDTQDDNEEQQQPRKRTRQETQMIKEKEKATETPEKPGPRPKETKGHTKKKVSFKRQEWDAWVPPKEPEQIPAGESETAPEHEVRKTDTRSENSDKQTTEDAETIVDDDETASTGAEARTDREPTVAPELTRDSIKMPTYPIKYQYPGEGPISDEQKLARHQDALLRDDDTRKACKLGAEKYGISITEDDPAAGLWAAILEELRTVLPRHIQWFRWYKETQTQMHENSPIFQILRRIGQFASAHQTMGKITMAEELRKFGRDAATQLRARGRMTEEQAGEAYSSLLALEEDPETSKEKLIAEQKRGKQGYDPQWGQPTDRQLPSDGDWVMADRTDQDLRLLCLSRKARKFTLAKPDATFREKMAAWNAGTRLDEYGSPWRKPQLHQILLSFREGWRHGTQKLYGRYIFVRAERMNTDRPDARDRKRQIDIQAFYNDLGEPYSEDDEDKRLHAVDDYSDRHVLVREATIGAPDENEETMQTARGNFYTGDGLKWQRPAGPVKMSVGSHGRYVEMELNDRGDRDESEFKHLCQTGPWVDRKGNPVDSKGRPLRTPDKENENEAVIPEYQGGINQNNAEIADQAFHDDIQLMGTQGTPTPGSKTLKATTLGLTTPRPAMPKPAAPEPVTPKPTAGPLAETKTPVTTSTMRKRVFNPLIGAFETPRD</sequence>
<feature type="compositionally biased region" description="Basic and acidic residues" evidence="1">
    <location>
        <begin position="783"/>
        <end position="803"/>
    </location>
</feature>
<feature type="compositionally biased region" description="Acidic residues" evidence="1">
    <location>
        <begin position="347"/>
        <end position="358"/>
    </location>
</feature>
<comment type="caution">
    <text evidence="2">The sequence shown here is derived from an EMBL/GenBank/DDBJ whole genome shotgun (WGS) entry which is preliminary data.</text>
</comment>
<proteinExistence type="predicted"/>
<feature type="region of interest" description="Disordered" evidence="1">
    <location>
        <begin position="19"/>
        <end position="41"/>
    </location>
</feature>
<feature type="compositionally biased region" description="Basic and acidic residues" evidence="1">
    <location>
        <begin position="326"/>
        <end position="346"/>
    </location>
</feature>
<feature type="compositionally biased region" description="Basic and acidic residues" evidence="1">
    <location>
        <begin position="270"/>
        <end position="293"/>
    </location>
</feature>
<name>A0AAN6IIQ2_9EURO</name>
<feature type="compositionally biased region" description="Pro residues" evidence="1">
    <location>
        <begin position="861"/>
        <end position="874"/>
    </location>
</feature>
<dbReference type="AlphaFoldDB" id="A0AAN6IIQ2"/>
<evidence type="ECO:0000313" key="2">
    <source>
        <dbReference type="EMBL" id="KAI1618921.1"/>
    </source>
</evidence>